<evidence type="ECO:0000256" key="7">
    <source>
        <dbReference type="ARBA" id="ARBA00023125"/>
    </source>
</evidence>
<evidence type="ECO:0000256" key="3">
    <source>
        <dbReference type="ARBA" id="ARBA00022759"/>
    </source>
</evidence>
<dbReference type="GO" id="GO:0046872">
    <property type="term" value="F:metal ion binding"/>
    <property type="evidence" value="ECO:0007669"/>
    <property type="project" value="UniProtKB-UniRule"/>
</dbReference>
<dbReference type="Gene3D" id="3.100.10.20">
    <property type="entry name" value="CRISPR-associated endonuclease Cas1, N-terminal domain"/>
    <property type="match status" value="1"/>
</dbReference>
<comment type="cofactor">
    <cofactor evidence="10">
        <name>Mg(2+)</name>
        <dbReference type="ChEBI" id="CHEBI:18420"/>
    </cofactor>
    <cofactor evidence="10">
        <name>Mn(2+)</name>
        <dbReference type="ChEBI" id="CHEBI:29035"/>
    </cofactor>
</comment>
<evidence type="ECO:0000256" key="8">
    <source>
        <dbReference type="ARBA" id="ARBA00023211"/>
    </source>
</evidence>
<dbReference type="EC" id="3.1.-.-" evidence="10"/>
<comment type="similarity">
    <text evidence="10">Belongs to the CRISPR-associated endonuclease Cas1 family.</text>
</comment>
<keyword evidence="1 10" id="KW-0540">Nuclease</keyword>
<dbReference type="InterPro" id="IPR042206">
    <property type="entry name" value="CRISPR-assoc_Cas1_C"/>
</dbReference>
<dbReference type="AlphaFoldDB" id="D5X8I4"/>
<feature type="binding site" evidence="10">
    <location>
        <position position="238"/>
    </location>
    <ligand>
        <name>Mn(2+)</name>
        <dbReference type="ChEBI" id="CHEBI:29035"/>
    </ligand>
</feature>
<dbReference type="GO" id="GO:0003677">
    <property type="term" value="F:DNA binding"/>
    <property type="evidence" value="ECO:0007669"/>
    <property type="project" value="UniProtKB-KW"/>
</dbReference>
<feature type="binding site" evidence="10">
    <location>
        <position position="158"/>
    </location>
    <ligand>
        <name>Mn(2+)</name>
        <dbReference type="ChEBI" id="CHEBI:29035"/>
    </ligand>
</feature>
<dbReference type="HAMAP" id="MF_01470">
    <property type="entry name" value="Cas1"/>
    <property type="match status" value="1"/>
</dbReference>
<dbReference type="GO" id="GO:0016787">
    <property type="term" value="F:hydrolase activity"/>
    <property type="evidence" value="ECO:0007669"/>
    <property type="project" value="UniProtKB-KW"/>
</dbReference>
<evidence type="ECO:0000256" key="2">
    <source>
        <dbReference type="ARBA" id="ARBA00022723"/>
    </source>
</evidence>
<keyword evidence="6 10" id="KW-0051">Antiviral defense</keyword>
<evidence type="ECO:0000313" key="12">
    <source>
        <dbReference type="Proteomes" id="UP000002377"/>
    </source>
</evidence>
<evidence type="ECO:0000256" key="10">
    <source>
        <dbReference type="HAMAP-Rule" id="MF_01470"/>
    </source>
</evidence>
<dbReference type="Gene3D" id="1.20.120.920">
    <property type="entry name" value="CRISPR-associated endonuclease Cas1, C-terminal domain"/>
    <property type="match status" value="1"/>
</dbReference>
<evidence type="ECO:0000256" key="9">
    <source>
        <dbReference type="ARBA" id="ARBA00038592"/>
    </source>
</evidence>
<dbReference type="InterPro" id="IPR042211">
    <property type="entry name" value="CRISPR-assoc_Cas1_N"/>
</dbReference>
<keyword evidence="7 10" id="KW-0238">DNA-binding</keyword>
<sequence length="335" mass="38039">MSFLYVCEPDTRVRIKDGRITAEQKDGMEVSIPLELLEGVVLMGSAQMTAACSVELLEKGIPVTFLSRSGFFYGRLESTRHVNILRQRKQFRAGDDEEFCFKFTCMIVAAKIHNQAVILRRYNRHVNSPAVDECISRMQLLEENIARAGSIAQVMGFEGAASKHYFKALSLMVDRRFAFSGRNRMPPLDPFNSLLSLGYTLLLYETYTAVVNKGLHPYAGLMHRDRQGHPALASDLMEEWRPVIVDSLVMSIVQGGILAPGDFYKDEASGAVLLKNDALRKFIKHFEQKIRSEANYLSYLDYRVSYRRAVQHQAGVLANCIEDNDITIYRPVRLR</sequence>
<keyword evidence="2 10" id="KW-0479">Metal-binding</keyword>
<gene>
    <name evidence="10" type="primary">cas1</name>
    <name evidence="11" type="ordered locus">TherJR_2015</name>
</gene>
<dbReference type="NCBIfam" id="TIGR00287">
    <property type="entry name" value="cas1"/>
    <property type="match status" value="1"/>
</dbReference>
<dbReference type="RefSeq" id="WP_013120865.1">
    <property type="nucleotide sequence ID" value="NC_014152.1"/>
</dbReference>
<accession>D5X8I4</accession>
<keyword evidence="4 10" id="KW-0378">Hydrolase</keyword>
<dbReference type="GO" id="GO:0004519">
    <property type="term" value="F:endonuclease activity"/>
    <property type="evidence" value="ECO:0007669"/>
    <property type="project" value="UniProtKB-UniRule"/>
</dbReference>
<dbReference type="PANTHER" id="PTHR34353:SF2">
    <property type="entry name" value="CRISPR-ASSOCIATED ENDONUCLEASE CAS1 1"/>
    <property type="match status" value="1"/>
</dbReference>
<dbReference type="eggNOG" id="COG1518">
    <property type="taxonomic scope" value="Bacteria"/>
</dbReference>
<protein>
    <recommendedName>
        <fullName evidence="10">CRISPR-associated endonuclease Cas1</fullName>
        <ecNumber evidence="10">3.1.-.-</ecNumber>
    </recommendedName>
</protein>
<dbReference type="InterPro" id="IPR050646">
    <property type="entry name" value="Cas1"/>
</dbReference>
<organism evidence="11 12">
    <name type="scientific">Thermincola potens (strain JR)</name>
    <dbReference type="NCBI Taxonomy" id="635013"/>
    <lineage>
        <taxon>Bacteria</taxon>
        <taxon>Bacillati</taxon>
        <taxon>Bacillota</taxon>
        <taxon>Clostridia</taxon>
        <taxon>Eubacteriales</taxon>
        <taxon>Thermincolaceae</taxon>
        <taxon>Thermincola</taxon>
    </lineage>
</organism>
<dbReference type="GO" id="GO:0043571">
    <property type="term" value="P:maintenance of CRISPR repeat elements"/>
    <property type="evidence" value="ECO:0007669"/>
    <property type="project" value="UniProtKB-UniRule"/>
</dbReference>
<keyword evidence="3 10" id="KW-0255">Endonuclease</keyword>
<keyword evidence="5 10" id="KW-0460">Magnesium</keyword>
<dbReference type="OrthoDB" id="9803119at2"/>
<evidence type="ECO:0000256" key="6">
    <source>
        <dbReference type="ARBA" id="ARBA00023118"/>
    </source>
</evidence>
<dbReference type="CDD" id="cd09634">
    <property type="entry name" value="Cas1_I-II-III"/>
    <property type="match status" value="1"/>
</dbReference>
<dbReference type="InterPro" id="IPR002729">
    <property type="entry name" value="CRISPR-assoc_Cas1"/>
</dbReference>
<dbReference type="HOGENOM" id="CLU_052779_1_0_9"/>
<dbReference type="GO" id="GO:0051607">
    <property type="term" value="P:defense response to virus"/>
    <property type="evidence" value="ECO:0007669"/>
    <property type="project" value="UniProtKB-UniRule"/>
</dbReference>
<dbReference type="Proteomes" id="UP000002377">
    <property type="component" value="Chromosome"/>
</dbReference>
<evidence type="ECO:0000256" key="1">
    <source>
        <dbReference type="ARBA" id="ARBA00022722"/>
    </source>
</evidence>
<keyword evidence="8 10" id="KW-0464">Manganese</keyword>
<keyword evidence="12" id="KW-1185">Reference proteome</keyword>
<proteinExistence type="inferred from homology"/>
<dbReference type="EMBL" id="CP002028">
    <property type="protein sequence ID" value="ADG82860.1"/>
    <property type="molecule type" value="Genomic_DNA"/>
</dbReference>
<dbReference type="Pfam" id="PF01867">
    <property type="entry name" value="Cas_Cas1"/>
    <property type="match status" value="1"/>
</dbReference>
<name>D5X8I4_THEPJ</name>
<reference evidence="11 12" key="1">
    <citation type="submission" date="2010-05" db="EMBL/GenBank/DDBJ databases">
        <title>Complete sequence of Thermincola sp. JR.</title>
        <authorList>
            <consortium name="US DOE Joint Genome Institute"/>
            <person name="Lucas S."/>
            <person name="Copeland A."/>
            <person name="Lapidus A."/>
            <person name="Cheng J.-F."/>
            <person name="Bruce D."/>
            <person name="Goodwin L."/>
            <person name="Pitluck S."/>
            <person name="Chertkov O."/>
            <person name="Detter J.C."/>
            <person name="Han C."/>
            <person name="Tapia R."/>
            <person name="Land M."/>
            <person name="Hauser L."/>
            <person name="Kyrpides N."/>
            <person name="Mikhailova N."/>
            <person name="Hazen T.C."/>
            <person name="Woyke T."/>
        </authorList>
    </citation>
    <scope>NUCLEOTIDE SEQUENCE [LARGE SCALE GENOMIC DNA]</scope>
    <source>
        <strain evidence="11 12">JR</strain>
    </source>
</reference>
<evidence type="ECO:0000313" key="11">
    <source>
        <dbReference type="EMBL" id="ADG82860.1"/>
    </source>
</evidence>
<feature type="binding site" evidence="10">
    <location>
        <position position="223"/>
    </location>
    <ligand>
        <name>Mn(2+)</name>
        <dbReference type="ChEBI" id="CHEBI:29035"/>
    </ligand>
</feature>
<dbReference type="KEGG" id="tjr:TherJR_2015"/>
<dbReference type="STRING" id="635013.TherJR_2015"/>
<comment type="subunit">
    <text evidence="9 10">Homodimer, forms a heterotetramer with a Cas2 homodimer.</text>
</comment>
<comment type="function">
    <text evidence="10">CRISPR (clustered regularly interspaced short palindromic repeat), is an adaptive immune system that provides protection against mobile genetic elements (viruses, transposable elements and conjugative plasmids). CRISPR clusters contain spacers, sequences complementary to antecedent mobile elements, and target invading nucleic acids. CRISPR clusters are transcribed and processed into CRISPR RNA (crRNA). Acts as a dsDNA endonuclease. Involved in the integration of spacer DNA into the CRISPR cassette.</text>
</comment>
<evidence type="ECO:0000256" key="4">
    <source>
        <dbReference type="ARBA" id="ARBA00022801"/>
    </source>
</evidence>
<dbReference type="PANTHER" id="PTHR34353">
    <property type="entry name" value="CRISPR-ASSOCIATED ENDONUCLEASE CAS1 1"/>
    <property type="match status" value="1"/>
</dbReference>
<evidence type="ECO:0000256" key="5">
    <source>
        <dbReference type="ARBA" id="ARBA00022842"/>
    </source>
</evidence>